<proteinExistence type="predicted"/>
<name>A0L3S3_MAGMM</name>
<protein>
    <recommendedName>
        <fullName evidence="3">Flagellar protein FliT</fullName>
    </recommendedName>
</protein>
<dbReference type="HOGENOM" id="CLU_2130450_0_0_5"/>
<dbReference type="Proteomes" id="UP000002586">
    <property type="component" value="Chromosome"/>
</dbReference>
<evidence type="ECO:0000313" key="1">
    <source>
        <dbReference type="EMBL" id="ABK42616.1"/>
    </source>
</evidence>
<evidence type="ECO:0008006" key="3">
    <source>
        <dbReference type="Google" id="ProtNLM"/>
    </source>
</evidence>
<keyword evidence="2" id="KW-1185">Reference proteome</keyword>
<evidence type="ECO:0000313" key="2">
    <source>
        <dbReference type="Proteomes" id="UP000002586"/>
    </source>
</evidence>
<dbReference type="AlphaFoldDB" id="A0L3S3"/>
<dbReference type="EMBL" id="CP000471">
    <property type="protein sequence ID" value="ABK42616.1"/>
    <property type="molecule type" value="Genomic_DNA"/>
</dbReference>
<reference evidence="1 2" key="2">
    <citation type="journal article" date="2012" name="Int. J. Syst. Evol. Microbiol.">
        <title>Magnetococcus marinus gen. nov., sp. nov., a marine, magnetotactic bacterium that represents a novel lineage (Magnetococcaceae fam. nov.; Magnetococcales ord. nov.) at the base of the Alphaproteobacteria.</title>
        <authorList>
            <person name="Bazylinski D.A."/>
            <person name="Williams T.J."/>
            <person name="Lefevre C.T."/>
            <person name="Berg R.J."/>
            <person name="Zhang C.L."/>
            <person name="Bowser S.S."/>
            <person name="Dean A.J."/>
            <person name="Beveridge T.J."/>
        </authorList>
    </citation>
    <scope>NUCLEOTIDE SEQUENCE [LARGE SCALE GENOMIC DNA]</scope>
    <source>
        <strain evidence="2">ATCC BAA-1437 / JCM 17883 / MC-1</strain>
    </source>
</reference>
<reference evidence="2" key="1">
    <citation type="journal article" date="2009" name="Appl. Environ. Microbiol.">
        <title>Complete genome sequence of the chemolithoautotrophic marine magnetotactic coccus strain MC-1.</title>
        <authorList>
            <person name="Schubbe S."/>
            <person name="Williams T.J."/>
            <person name="Xie G."/>
            <person name="Kiss H.E."/>
            <person name="Brettin T.S."/>
            <person name="Martinez D."/>
            <person name="Ross C.A."/>
            <person name="Schuler D."/>
            <person name="Cox B.L."/>
            <person name="Nealson K.H."/>
            <person name="Bazylinski D.A."/>
        </authorList>
    </citation>
    <scope>NUCLEOTIDE SEQUENCE [LARGE SCALE GENOMIC DNA]</scope>
    <source>
        <strain evidence="2">ATCC BAA-1437 / JCM 17883 / MC-1</strain>
    </source>
</reference>
<organism evidence="1 2">
    <name type="scientific">Magnetococcus marinus (strain ATCC BAA-1437 / JCM 17883 / MC-1)</name>
    <dbReference type="NCBI Taxonomy" id="156889"/>
    <lineage>
        <taxon>Bacteria</taxon>
        <taxon>Pseudomonadati</taxon>
        <taxon>Pseudomonadota</taxon>
        <taxon>Magnetococcia</taxon>
        <taxon>Magnetococcales</taxon>
        <taxon>Magnetococcaceae</taxon>
        <taxon>Magnetococcus</taxon>
    </lineage>
</organism>
<dbReference type="STRING" id="156889.Mmc1_0087"/>
<dbReference type="KEGG" id="mgm:Mmc1_0087"/>
<sequence>MEHHIRELKRILDALEAPDGMDSAKIHTLELEMKQVESAIVESAKLPWPEAQRKKWGDRLDEQVRRMPSIQARLLQERGRISAQLMNENRRVKRMRDDRASVAVNNRVIGRTA</sequence>
<dbReference type="RefSeq" id="WP_011711789.1">
    <property type="nucleotide sequence ID" value="NC_008576.1"/>
</dbReference>
<gene>
    <name evidence="1" type="ordered locus">Mmc1_0087</name>
</gene>
<accession>A0L3S3</accession>